<dbReference type="PANTHER" id="PTHR11544">
    <property type="entry name" value="COLD SHOCK DOMAIN CONTAINING PROTEINS"/>
    <property type="match status" value="1"/>
</dbReference>
<dbReference type="InterPro" id="IPR011129">
    <property type="entry name" value="CSD"/>
</dbReference>
<dbReference type="SUPFAM" id="SSF50249">
    <property type="entry name" value="Nucleic acid-binding proteins"/>
    <property type="match status" value="2"/>
</dbReference>
<feature type="domain" description="CSD" evidence="1">
    <location>
        <begin position="98"/>
        <end position="163"/>
    </location>
</feature>
<dbReference type="AlphaFoldDB" id="A0A4V2SAP6"/>
<dbReference type="InterPro" id="IPR002059">
    <property type="entry name" value="CSP_DNA-bd"/>
</dbReference>
<name>A0A4V2SAP6_9RHOB</name>
<proteinExistence type="predicted"/>
<dbReference type="SMART" id="SM00357">
    <property type="entry name" value="CSP"/>
    <property type="match status" value="2"/>
</dbReference>
<dbReference type="CDD" id="cd04458">
    <property type="entry name" value="CSP_CDS"/>
    <property type="match status" value="2"/>
</dbReference>
<protein>
    <submittedName>
        <fullName evidence="2">Putative cold-shock DNA-binding protein</fullName>
    </submittedName>
</protein>
<keyword evidence="2" id="KW-0238">DNA-binding</keyword>
<dbReference type="Proteomes" id="UP000295142">
    <property type="component" value="Unassembled WGS sequence"/>
</dbReference>
<sequence>MPPRRVQGHVKWFDPTKGFGFVVAEGGGPDILLHANVLRNFGQSSVTDGAGVDLMVQETARGLQATEVLRIDPPAQGNGPVFEDALRLDPDELEALPLEPARVKWFDKSKGFGFANVFGRNEDVFVHIEVLRRSGLADLQPGEAIAIRVTEGQRGQLAVMVGPWECAVSPVSQD</sequence>
<dbReference type="InterPro" id="IPR012340">
    <property type="entry name" value="NA-bd_OB-fold"/>
</dbReference>
<dbReference type="GO" id="GO:0005829">
    <property type="term" value="C:cytosol"/>
    <property type="evidence" value="ECO:0007669"/>
    <property type="project" value="UniProtKB-ARBA"/>
</dbReference>
<dbReference type="PROSITE" id="PS51857">
    <property type="entry name" value="CSD_2"/>
    <property type="match status" value="2"/>
</dbReference>
<comment type="caution">
    <text evidence="2">The sequence shown here is derived from an EMBL/GenBank/DDBJ whole genome shotgun (WGS) entry which is preliminary data.</text>
</comment>
<feature type="domain" description="CSD" evidence="1">
    <location>
        <begin position="5"/>
        <end position="70"/>
    </location>
</feature>
<keyword evidence="3" id="KW-1185">Reference proteome</keyword>
<evidence type="ECO:0000259" key="1">
    <source>
        <dbReference type="PROSITE" id="PS51857"/>
    </source>
</evidence>
<dbReference type="GO" id="GO:0003677">
    <property type="term" value="F:DNA binding"/>
    <property type="evidence" value="ECO:0007669"/>
    <property type="project" value="UniProtKB-KW"/>
</dbReference>
<dbReference type="InterPro" id="IPR050181">
    <property type="entry name" value="Cold_shock_domain"/>
</dbReference>
<organism evidence="2 3">
    <name type="scientific">Rhodovulum euryhalinum</name>
    <dbReference type="NCBI Taxonomy" id="35805"/>
    <lineage>
        <taxon>Bacteria</taxon>
        <taxon>Pseudomonadati</taxon>
        <taxon>Pseudomonadota</taxon>
        <taxon>Alphaproteobacteria</taxon>
        <taxon>Rhodobacterales</taxon>
        <taxon>Paracoccaceae</taxon>
        <taxon>Rhodovulum</taxon>
    </lineage>
</organism>
<dbReference type="Gene3D" id="2.40.50.140">
    <property type="entry name" value="Nucleic acid-binding proteins"/>
    <property type="match status" value="2"/>
</dbReference>
<dbReference type="EMBL" id="SLWW01000004">
    <property type="protein sequence ID" value="TCO72450.1"/>
    <property type="molecule type" value="Genomic_DNA"/>
</dbReference>
<dbReference type="RefSeq" id="WP_243645007.1">
    <property type="nucleotide sequence ID" value="NZ_SLWW01000004.1"/>
</dbReference>
<evidence type="ECO:0000313" key="3">
    <source>
        <dbReference type="Proteomes" id="UP000295142"/>
    </source>
</evidence>
<evidence type="ECO:0000313" key="2">
    <source>
        <dbReference type="EMBL" id="TCO72450.1"/>
    </source>
</evidence>
<dbReference type="Pfam" id="PF00313">
    <property type="entry name" value="CSD"/>
    <property type="match status" value="2"/>
</dbReference>
<gene>
    <name evidence="2" type="ORF">EV655_104137</name>
</gene>
<reference evidence="2 3" key="1">
    <citation type="submission" date="2019-03" db="EMBL/GenBank/DDBJ databases">
        <title>Genomic Encyclopedia of Type Strains, Phase IV (KMG-IV): sequencing the most valuable type-strain genomes for metagenomic binning, comparative biology and taxonomic classification.</title>
        <authorList>
            <person name="Goeker M."/>
        </authorList>
    </citation>
    <scope>NUCLEOTIDE SEQUENCE [LARGE SCALE GENOMIC DNA]</scope>
    <source>
        <strain evidence="2 3">DSM 4868</strain>
    </source>
</reference>
<dbReference type="PRINTS" id="PR00050">
    <property type="entry name" value="COLDSHOCK"/>
</dbReference>
<accession>A0A4V2SAP6</accession>